<dbReference type="Proteomes" id="UP000095287">
    <property type="component" value="Unplaced"/>
</dbReference>
<sequence length="239" mass="27293">MESSAALTKHTLAAIGVTYRQDGLVQKQRTLLPQNKALYMNVDKQQQLGAEQEEPVFARLLGVRSVQEERQQTGETHLSRASHVQLLNVYRVIKAPNDVVCEKVLHCLIWKYVEVKKPLCKVYTRYVATLKILYRNDPKWFRIAKRSVRVRITLEPNCYFCAPYQCENSSLFAFTIWYLSYSCRVHCPAHTYVGFSPSSITRGHFGRYVLLGQQSACKRPKEARSRAGSSVSGRVVSGM</sequence>
<protein>
    <submittedName>
        <fullName evidence="2">60S ribosomal export protein NMD3</fullName>
    </submittedName>
</protein>
<proteinExistence type="predicted"/>
<name>A0A1I7YUB7_9BILA</name>
<keyword evidence="1" id="KW-1185">Reference proteome</keyword>
<reference evidence="2" key="1">
    <citation type="submission" date="2016-11" db="UniProtKB">
        <authorList>
            <consortium name="WormBaseParasite"/>
        </authorList>
    </citation>
    <scope>IDENTIFICATION</scope>
</reference>
<dbReference type="AlphaFoldDB" id="A0A1I7YUB7"/>
<evidence type="ECO:0000313" key="1">
    <source>
        <dbReference type="Proteomes" id="UP000095287"/>
    </source>
</evidence>
<evidence type="ECO:0000313" key="2">
    <source>
        <dbReference type="WBParaSite" id="L893_g19592.t1"/>
    </source>
</evidence>
<dbReference type="WBParaSite" id="L893_g19592.t1">
    <property type="protein sequence ID" value="L893_g19592.t1"/>
    <property type="gene ID" value="L893_g19592"/>
</dbReference>
<accession>A0A1I7YUB7</accession>
<organism evidence="1 2">
    <name type="scientific">Steinernema glaseri</name>
    <dbReference type="NCBI Taxonomy" id="37863"/>
    <lineage>
        <taxon>Eukaryota</taxon>
        <taxon>Metazoa</taxon>
        <taxon>Ecdysozoa</taxon>
        <taxon>Nematoda</taxon>
        <taxon>Chromadorea</taxon>
        <taxon>Rhabditida</taxon>
        <taxon>Tylenchina</taxon>
        <taxon>Panagrolaimomorpha</taxon>
        <taxon>Strongyloidoidea</taxon>
        <taxon>Steinernematidae</taxon>
        <taxon>Steinernema</taxon>
    </lineage>
</organism>